<dbReference type="EMBL" id="JBFNXR010000048">
    <property type="protein sequence ID" value="MEW9855883.1"/>
    <property type="molecule type" value="Genomic_DNA"/>
</dbReference>
<dbReference type="InterPro" id="IPR050807">
    <property type="entry name" value="TransReg_Diox_bact_type"/>
</dbReference>
<gene>
    <name evidence="3" type="ORF">ABUH87_12110</name>
</gene>
<feature type="domain" description="HTH cro/C1-type" evidence="2">
    <location>
        <begin position="30"/>
        <end position="85"/>
    </location>
</feature>
<dbReference type="CDD" id="cd00093">
    <property type="entry name" value="HTH_XRE"/>
    <property type="match status" value="1"/>
</dbReference>
<keyword evidence="1" id="KW-0238">DNA-binding</keyword>
<dbReference type="Gene3D" id="1.10.260.40">
    <property type="entry name" value="lambda repressor-like DNA-binding domains"/>
    <property type="match status" value="1"/>
</dbReference>
<accession>A0ABV3RDF9</accession>
<dbReference type="RefSeq" id="WP_367774001.1">
    <property type="nucleotide sequence ID" value="NZ_JBFNXR010000048.1"/>
</dbReference>
<dbReference type="Pfam" id="PF01381">
    <property type="entry name" value="HTH_3"/>
    <property type="match status" value="1"/>
</dbReference>
<protein>
    <submittedName>
        <fullName evidence="3">Helix-turn-helix domain-containing protein</fullName>
    </submittedName>
</protein>
<dbReference type="PROSITE" id="PS50943">
    <property type="entry name" value="HTH_CROC1"/>
    <property type="match status" value="1"/>
</dbReference>
<evidence type="ECO:0000259" key="2">
    <source>
        <dbReference type="PROSITE" id="PS50943"/>
    </source>
</evidence>
<dbReference type="SMART" id="SM00530">
    <property type="entry name" value="HTH_XRE"/>
    <property type="match status" value="1"/>
</dbReference>
<dbReference type="InterPro" id="IPR010982">
    <property type="entry name" value="Lambda_DNA-bd_dom_sf"/>
</dbReference>
<reference evidence="3 4" key="1">
    <citation type="submission" date="2024-06" db="EMBL/GenBank/DDBJ databases">
        <title>Novosphingobium rhizovicinus M1R2S20.</title>
        <authorList>
            <person name="Sun J.-Q."/>
        </authorList>
    </citation>
    <scope>NUCLEOTIDE SEQUENCE [LARGE SCALE GENOMIC DNA]</scope>
    <source>
        <strain evidence="3 4">M1R2S20</strain>
    </source>
</reference>
<comment type="caution">
    <text evidence="3">The sequence shown here is derived from an EMBL/GenBank/DDBJ whole genome shotgun (WGS) entry which is preliminary data.</text>
</comment>
<dbReference type="PANTHER" id="PTHR46797:SF1">
    <property type="entry name" value="METHYLPHOSPHONATE SYNTHASE"/>
    <property type="match status" value="1"/>
</dbReference>
<name>A0ABV3RDF9_9SPHN</name>
<proteinExistence type="predicted"/>
<sequence>MTQPLTHSDMRRLWRDGERQPDMAAFQRRIKETRAARKMTLDEVAEASGFTKSHVWELERGKSRNPTVRAVWSLAHALGVSPAYLLGLDDATSDLDPLAHQVATLISAEIARRERIGERQG</sequence>
<dbReference type="PANTHER" id="PTHR46797">
    <property type="entry name" value="HTH-TYPE TRANSCRIPTIONAL REGULATOR"/>
    <property type="match status" value="1"/>
</dbReference>
<evidence type="ECO:0000313" key="4">
    <source>
        <dbReference type="Proteomes" id="UP001556118"/>
    </source>
</evidence>
<dbReference type="SUPFAM" id="SSF47413">
    <property type="entry name" value="lambda repressor-like DNA-binding domains"/>
    <property type="match status" value="1"/>
</dbReference>
<dbReference type="Proteomes" id="UP001556118">
    <property type="component" value="Unassembled WGS sequence"/>
</dbReference>
<evidence type="ECO:0000313" key="3">
    <source>
        <dbReference type="EMBL" id="MEW9855883.1"/>
    </source>
</evidence>
<organism evidence="3 4">
    <name type="scientific">Novosphingobium rhizovicinum</name>
    <dbReference type="NCBI Taxonomy" id="3228928"/>
    <lineage>
        <taxon>Bacteria</taxon>
        <taxon>Pseudomonadati</taxon>
        <taxon>Pseudomonadota</taxon>
        <taxon>Alphaproteobacteria</taxon>
        <taxon>Sphingomonadales</taxon>
        <taxon>Sphingomonadaceae</taxon>
        <taxon>Novosphingobium</taxon>
    </lineage>
</organism>
<dbReference type="InterPro" id="IPR001387">
    <property type="entry name" value="Cro/C1-type_HTH"/>
</dbReference>
<evidence type="ECO:0000256" key="1">
    <source>
        <dbReference type="ARBA" id="ARBA00023125"/>
    </source>
</evidence>
<keyword evidence="4" id="KW-1185">Reference proteome</keyword>